<dbReference type="GO" id="GO:0009451">
    <property type="term" value="P:RNA modification"/>
    <property type="evidence" value="ECO:0007669"/>
    <property type="project" value="InterPro"/>
</dbReference>
<evidence type="ECO:0000256" key="2">
    <source>
        <dbReference type="PROSITE-ProRule" id="PRU00708"/>
    </source>
</evidence>
<dbReference type="FunFam" id="1.25.40.10:FF:000144">
    <property type="entry name" value="Pentatricopeptide repeat-containing protein, mitochondrial"/>
    <property type="match status" value="1"/>
</dbReference>
<organism evidence="3 4">
    <name type="scientific">Ceratopteris richardii</name>
    <name type="common">Triangle waterfern</name>
    <dbReference type="NCBI Taxonomy" id="49495"/>
    <lineage>
        <taxon>Eukaryota</taxon>
        <taxon>Viridiplantae</taxon>
        <taxon>Streptophyta</taxon>
        <taxon>Embryophyta</taxon>
        <taxon>Tracheophyta</taxon>
        <taxon>Polypodiopsida</taxon>
        <taxon>Polypodiidae</taxon>
        <taxon>Polypodiales</taxon>
        <taxon>Pteridineae</taxon>
        <taxon>Pteridaceae</taxon>
        <taxon>Parkerioideae</taxon>
        <taxon>Ceratopteris</taxon>
    </lineage>
</organism>
<feature type="repeat" description="PPR" evidence="2">
    <location>
        <begin position="441"/>
        <end position="475"/>
    </location>
</feature>
<gene>
    <name evidence="3" type="ORF">KP509_24G044900</name>
</gene>
<keyword evidence="4" id="KW-1185">Reference proteome</keyword>
<dbReference type="OrthoDB" id="424777at2759"/>
<feature type="repeat" description="PPR" evidence="2">
    <location>
        <begin position="136"/>
        <end position="170"/>
    </location>
</feature>
<dbReference type="Gene3D" id="1.25.40.10">
    <property type="entry name" value="Tetratricopeptide repeat domain"/>
    <property type="match status" value="4"/>
</dbReference>
<dbReference type="AlphaFoldDB" id="A0A8T2RX06"/>
<keyword evidence="1" id="KW-0677">Repeat</keyword>
<dbReference type="InterPro" id="IPR046960">
    <property type="entry name" value="PPR_At4g14850-like_plant"/>
</dbReference>
<dbReference type="EMBL" id="CM035429">
    <property type="protein sequence ID" value="KAH7300095.1"/>
    <property type="molecule type" value="Genomic_DNA"/>
</dbReference>
<dbReference type="NCBIfam" id="TIGR00756">
    <property type="entry name" value="PPR"/>
    <property type="match status" value="4"/>
</dbReference>
<evidence type="ECO:0008006" key="5">
    <source>
        <dbReference type="Google" id="ProtNLM"/>
    </source>
</evidence>
<dbReference type="InterPro" id="IPR002885">
    <property type="entry name" value="PPR_rpt"/>
</dbReference>
<dbReference type="OMA" id="QSEHREK"/>
<dbReference type="FunFam" id="1.25.40.10:FF:000031">
    <property type="entry name" value="Pentatricopeptide repeat-containing protein mitochondrial"/>
    <property type="match status" value="1"/>
</dbReference>
<dbReference type="PANTHER" id="PTHR24015">
    <property type="entry name" value="OS07G0578800 PROTEIN-RELATED"/>
    <property type="match status" value="1"/>
</dbReference>
<dbReference type="Pfam" id="PF13041">
    <property type="entry name" value="PPR_2"/>
    <property type="match status" value="4"/>
</dbReference>
<sequence length="612" mass="68060">MEGALQRCLHNPLQSEHREKLELPKKVFLGTSFTPLPVKQERREFGVRNSDARSRGVNFKDNGNSGLREHAALLESIQSCAEQNDLRKGSFIHAFLLERGLLGKNLAFGNALLTMYSKCGSHAKAQELFNQLANRNVVTWNSLIASYVRHGMNSEALHAFERMQNEGLFPNAITFICILKACCNLGTFETGEKIHSEISKQGFLEKNAAVGTVLIDMYAKCGMISKARIVFDNLLSRNIATWTSLIGGYAEVGLGHEALRLYDQMQHEGLLPNAITFICVLKACSTTGNVMKGEEIHREISRQGLIEKEIAVGNALLHMYAECGALAKAQEVFQELPSWNTTTWTVLISCYLQHGLNDEALSCFDDMQVEGCCPDSVTYICASQACGNLGAVEKGEKLNAMIIKQGLPEDLELGTALVDMYAKGGLLTRAQQVFERACSRNVATWTALISGYAHAGKMGLSSYLLNQMIGEGVKPNPVTFLVLMNACGHVGLVSNALLYFEMMTKSWSSFPSSEHYISIIDVLSRADRIDEAMSTTKYVTHVADFWLWSSLTGACRKWGNMDFARWIFEQISVLDWKLATPYICMQDIYVAAGIDDEVDKFELFNVWNIRQP</sequence>
<dbReference type="GO" id="GO:0003723">
    <property type="term" value="F:RNA binding"/>
    <property type="evidence" value="ECO:0007669"/>
    <property type="project" value="InterPro"/>
</dbReference>
<dbReference type="Proteomes" id="UP000825935">
    <property type="component" value="Chromosome 24"/>
</dbReference>
<proteinExistence type="predicted"/>
<reference evidence="3" key="1">
    <citation type="submission" date="2021-08" db="EMBL/GenBank/DDBJ databases">
        <title>WGS assembly of Ceratopteris richardii.</title>
        <authorList>
            <person name="Marchant D.B."/>
            <person name="Chen G."/>
            <person name="Jenkins J."/>
            <person name="Shu S."/>
            <person name="Leebens-Mack J."/>
            <person name="Grimwood J."/>
            <person name="Schmutz J."/>
            <person name="Soltis P."/>
            <person name="Soltis D."/>
            <person name="Chen Z.-H."/>
        </authorList>
    </citation>
    <scope>NUCLEOTIDE SEQUENCE</scope>
    <source>
        <strain evidence="3">Whitten #5841</strain>
        <tissue evidence="3">Leaf</tissue>
    </source>
</reference>
<dbReference type="InterPro" id="IPR011990">
    <property type="entry name" value="TPR-like_helical_dom_sf"/>
</dbReference>
<comment type="caution">
    <text evidence="3">The sequence shown here is derived from an EMBL/GenBank/DDBJ whole genome shotgun (WGS) entry which is preliminary data.</text>
</comment>
<dbReference type="GO" id="GO:0048731">
    <property type="term" value="P:system development"/>
    <property type="evidence" value="ECO:0007669"/>
    <property type="project" value="UniProtKB-ARBA"/>
</dbReference>
<feature type="repeat" description="PPR" evidence="2">
    <location>
        <begin position="171"/>
        <end position="205"/>
    </location>
</feature>
<evidence type="ECO:0000256" key="1">
    <source>
        <dbReference type="ARBA" id="ARBA00022737"/>
    </source>
</evidence>
<feature type="repeat" description="PPR" evidence="2">
    <location>
        <begin position="238"/>
        <end position="272"/>
    </location>
</feature>
<evidence type="ECO:0000313" key="4">
    <source>
        <dbReference type="Proteomes" id="UP000825935"/>
    </source>
</evidence>
<dbReference type="FunFam" id="1.25.40.10:FF:000285">
    <property type="entry name" value="Pentatricopeptide repeat-containing protein, chloroplastic"/>
    <property type="match status" value="1"/>
</dbReference>
<accession>A0A8T2RX06</accession>
<name>A0A8T2RX06_CERRI</name>
<dbReference type="SUPFAM" id="SSF48452">
    <property type="entry name" value="TPR-like"/>
    <property type="match status" value="2"/>
</dbReference>
<evidence type="ECO:0000313" key="3">
    <source>
        <dbReference type="EMBL" id="KAH7300095.1"/>
    </source>
</evidence>
<protein>
    <recommendedName>
        <fullName evidence="5">Pentatricopeptide repeat-containing protein</fullName>
    </recommendedName>
</protein>
<dbReference type="PANTHER" id="PTHR24015:SF548">
    <property type="entry name" value="OS08G0340900 PROTEIN"/>
    <property type="match status" value="1"/>
</dbReference>
<dbReference type="FunFam" id="1.25.40.10:FF:000158">
    <property type="entry name" value="pentatricopeptide repeat-containing protein At2g33680"/>
    <property type="match status" value="1"/>
</dbReference>
<feature type="repeat" description="PPR" evidence="2">
    <location>
        <begin position="340"/>
        <end position="374"/>
    </location>
</feature>
<dbReference type="PROSITE" id="PS51375">
    <property type="entry name" value="PPR"/>
    <property type="match status" value="5"/>
</dbReference>